<name>A0ABW0HCD5_9HYPH</name>
<feature type="chain" id="PRO_5045967400" description="Lipoprotein" evidence="1">
    <location>
        <begin position="23"/>
        <end position="123"/>
    </location>
</feature>
<evidence type="ECO:0000313" key="2">
    <source>
        <dbReference type="EMBL" id="MFC5394883.1"/>
    </source>
</evidence>
<keyword evidence="1" id="KW-0732">Signal</keyword>
<keyword evidence="3" id="KW-1185">Reference proteome</keyword>
<evidence type="ECO:0000313" key="3">
    <source>
        <dbReference type="Proteomes" id="UP001596104"/>
    </source>
</evidence>
<protein>
    <recommendedName>
        <fullName evidence="4">Lipoprotein</fullName>
    </recommendedName>
</protein>
<dbReference type="RefSeq" id="WP_291678274.1">
    <property type="nucleotide sequence ID" value="NZ_JBHSLV010000033.1"/>
</dbReference>
<feature type="signal peptide" evidence="1">
    <location>
        <begin position="1"/>
        <end position="22"/>
    </location>
</feature>
<dbReference type="EMBL" id="JBHSLV010000033">
    <property type="protein sequence ID" value="MFC5394883.1"/>
    <property type="molecule type" value="Genomic_DNA"/>
</dbReference>
<organism evidence="2 3">
    <name type="scientific">Bosea vestrisii</name>
    <dbReference type="NCBI Taxonomy" id="151416"/>
    <lineage>
        <taxon>Bacteria</taxon>
        <taxon>Pseudomonadati</taxon>
        <taxon>Pseudomonadota</taxon>
        <taxon>Alphaproteobacteria</taxon>
        <taxon>Hyphomicrobiales</taxon>
        <taxon>Boseaceae</taxon>
        <taxon>Bosea</taxon>
    </lineage>
</organism>
<gene>
    <name evidence="2" type="ORF">ACFPPC_19785</name>
</gene>
<evidence type="ECO:0000256" key="1">
    <source>
        <dbReference type="SAM" id="SignalP"/>
    </source>
</evidence>
<accession>A0ABW0HCD5</accession>
<proteinExistence type="predicted"/>
<evidence type="ECO:0008006" key="4">
    <source>
        <dbReference type="Google" id="ProtNLM"/>
    </source>
</evidence>
<reference evidence="3" key="1">
    <citation type="journal article" date="2019" name="Int. J. Syst. Evol. Microbiol.">
        <title>The Global Catalogue of Microorganisms (GCM) 10K type strain sequencing project: providing services to taxonomists for standard genome sequencing and annotation.</title>
        <authorList>
            <consortium name="The Broad Institute Genomics Platform"/>
            <consortium name="The Broad Institute Genome Sequencing Center for Infectious Disease"/>
            <person name="Wu L."/>
            <person name="Ma J."/>
        </authorList>
    </citation>
    <scope>NUCLEOTIDE SEQUENCE [LARGE SCALE GENOMIC DNA]</scope>
    <source>
        <strain evidence="3">CGMCC 1.16326</strain>
    </source>
</reference>
<sequence length="123" mass="12699">MAFLPAGRALLLACFVALPLGACVAGHADSAAGRAAVLATTVSRAIACKAGSPQRTTLDRFLAAEKERGASGEQLAAARSAYVSVSEAEMINQGVRPQPCTAEERAALRGKMNEVRAGRFEAP</sequence>
<dbReference type="Proteomes" id="UP001596104">
    <property type="component" value="Unassembled WGS sequence"/>
</dbReference>
<comment type="caution">
    <text evidence="2">The sequence shown here is derived from an EMBL/GenBank/DDBJ whole genome shotgun (WGS) entry which is preliminary data.</text>
</comment>